<gene>
    <name evidence="4" type="ORF">E3O21_04410</name>
    <name evidence="3" type="ORF">SAMN05216368_102176</name>
</gene>
<evidence type="ECO:0000256" key="1">
    <source>
        <dbReference type="SAM" id="MobiDB-lite"/>
    </source>
</evidence>
<evidence type="ECO:0000313" key="6">
    <source>
        <dbReference type="Proteomes" id="UP000298252"/>
    </source>
</evidence>
<dbReference type="EMBL" id="SOFD01000009">
    <property type="protein sequence ID" value="TFB81102.1"/>
    <property type="molecule type" value="Genomic_DNA"/>
</dbReference>
<evidence type="ECO:0000313" key="3">
    <source>
        <dbReference type="EMBL" id="SDM75708.1"/>
    </source>
</evidence>
<sequence length="138" mass="13364">MSEGIGTPSDRASRTGTSGFGVWPETGPGSTERGAGSILALAVLAATVLLTTLVVSVLGLLTAGRSVANAADAAALAAADTASGAIPGFPCEAADAVATMNETTVTSCTVTGLIASVSVRRRVHGIDISASARAGPPA</sequence>
<dbReference type="STRING" id="1424659.SAMN05216368_102176"/>
<organism evidence="3 5">
    <name type="scientific">Cryobacterium flavum</name>
    <dbReference type="NCBI Taxonomy" id="1424659"/>
    <lineage>
        <taxon>Bacteria</taxon>
        <taxon>Bacillati</taxon>
        <taxon>Actinomycetota</taxon>
        <taxon>Actinomycetes</taxon>
        <taxon>Micrococcales</taxon>
        <taxon>Microbacteriaceae</taxon>
        <taxon>Cryobacterium</taxon>
    </lineage>
</organism>
<dbReference type="NCBIfam" id="TIGR03816">
    <property type="entry name" value="tadE_like_DECH"/>
    <property type="match status" value="1"/>
</dbReference>
<keyword evidence="3" id="KW-0378">Hydrolase</keyword>
<evidence type="ECO:0000256" key="2">
    <source>
        <dbReference type="SAM" id="Phobius"/>
    </source>
</evidence>
<evidence type="ECO:0000313" key="4">
    <source>
        <dbReference type="EMBL" id="TFB81102.1"/>
    </source>
</evidence>
<keyword evidence="2" id="KW-0812">Transmembrane</keyword>
<feature type="region of interest" description="Disordered" evidence="1">
    <location>
        <begin position="1"/>
        <end position="29"/>
    </location>
</feature>
<reference evidence="3 5" key="1">
    <citation type="submission" date="2016-10" db="EMBL/GenBank/DDBJ databases">
        <authorList>
            <person name="Varghese N."/>
            <person name="Submissions S."/>
        </authorList>
    </citation>
    <scope>NUCLEOTIDE SEQUENCE [LARGE SCALE GENOMIC DNA]</scope>
    <source>
        <strain evidence="3 5">CGMCC 1.11215</strain>
    </source>
</reference>
<dbReference type="RefSeq" id="WP_092339127.1">
    <property type="nucleotide sequence ID" value="NZ_FNIB01000002.1"/>
</dbReference>
<keyword evidence="3" id="KW-0547">Nucleotide-binding</keyword>
<feature type="transmembrane region" description="Helical" evidence="2">
    <location>
        <begin position="38"/>
        <end position="61"/>
    </location>
</feature>
<reference evidence="4 6" key="2">
    <citation type="submission" date="2019-03" db="EMBL/GenBank/DDBJ databases">
        <title>Genomics of glacier-inhabiting Cryobacterium strains.</title>
        <authorList>
            <person name="Liu Q."/>
            <person name="Xin Y.-H."/>
        </authorList>
    </citation>
    <scope>NUCLEOTIDE SEQUENCE [LARGE SCALE GENOMIC DNA]</scope>
    <source>
        <strain evidence="4 6">Hh8</strain>
    </source>
</reference>
<keyword evidence="2" id="KW-1133">Transmembrane helix</keyword>
<keyword evidence="3" id="KW-0067">ATP-binding</keyword>
<dbReference type="Proteomes" id="UP000199639">
    <property type="component" value="Unassembled WGS sequence"/>
</dbReference>
<dbReference type="AlphaFoldDB" id="A0A4R8VFT0"/>
<evidence type="ECO:0000313" key="5">
    <source>
        <dbReference type="Proteomes" id="UP000199639"/>
    </source>
</evidence>
<keyword evidence="6" id="KW-1185">Reference proteome</keyword>
<keyword evidence="3" id="KW-0347">Helicase</keyword>
<dbReference type="InterPro" id="IPR021202">
    <property type="entry name" value="Rv3654c-like"/>
</dbReference>
<accession>A0A4R8VFT0</accession>
<proteinExistence type="predicted"/>
<protein>
    <submittedName>
        <fullName evidence="3">Helicase/secretion neighborhood TadE-like protein</fullName>
    </submittedName>
</protein>
<name>A0A4R8VFT0_9MICO</name>
<dbReference type="Proteomes" id="UP000298252">
    <property type="component" value="Unassembled WGS sequence"/>
</dbReference>
<keyword evidence="2" id="KW-0472">Membrane</keyword>
<dbReference type="GO" id="GO:0004386">
    <property type="term" value="F:helicase activity"/>
    <property type="evidence" value="ECO:0007669"/>
    <property type="project" value="UniProtKB-KW"/>
</dbReference>
<dbReference type="EMBL" id="FNIB01000002">
    <property type="protein sequence ID" value="SDM75708.1"/>
    <property type="molecule type" value="Genomic_DNA"/>
</dbReference>